<gene>
    <name evidence="6" type="ORF">L1049_024297</name>
</gene>
<dbReference type="AlphaFoldDB" id="A0AAP0WZH2"/>
<keyword evidence="3" id="KW-0460">Magnesium</keyword>
<comment type="cofactor">
    <cofactor evidence="1">
        <name>Mg(2+)</name>
        <dbReference type="ChEBI" id="CHEBI:18420"/>
    </cofactor>
</comment>
<protein>
    <submittedName>
        <fullName evidence="6">Uncharacterized protein</fullName>
    </submittedName>
</protein>
<feature type="domain" description="Terpene synthase metal-binding" evidence="5">
    <location>
        <begin position="399"/>
        <end position="468"/>
    </location>
</feature>
<dbReference type="SUPFAM" id="SSF48576">
    <property type="entry name" value="Terpenoid synthases"/>
    <property type="match status" value="2"/>
</dbReference>
<dbReference type="Pfam" id="PF01397">
    <property type="entry name" value="Terpene_synth"/>
    <property type="match status" value="2"/>
</dbReference>
<dbReference type="Pfam" id="PF03936">
    <property type="entry name" value="Terpene_synth_C"/>
    <property type="match status" value="1"/>
</dbReference>
<dbReference type="InterPro" id="IPR005630">
    <property type="entry name" value="Terpene_synthase_metal-bd"/>
</dbReference>
<dbReference type="Gene3D" id="1.50.10.130">
    <property type="entry name" value="Terpene synthase, N-terminal domain"/>
    <property type="match status" value="2"/>
</dbReference>
<dbReference type="InterPro" id="IPR008949">
    <property type="entry name" value="Isoprenoid_synthase_dom_sf"/>
</dbReference>
<name>A0AAP0WZH2_LIQFO</name>
<dbReference type="FunFam" id="1.50.10.130:FF:000001">
    <property type="entry name" value="Isoprene synthase, chloroplastic"/>
    <property type="match status" value="1"/>
</dbReference>
<keyword evidence="7" id="KW-1185">Reference proteome</keyword>
<dbReference type="GO" id="GO:0010333">
    <property type="term" value="F:terpene synthase activity"/>
    <property type="evidence" value="ECO:0007669"/>
    <property type="project" value="InterPro"/>
</dbReference>
<evidence type="ECO:0000313" key="7">
    <source>
        <dbReference type="Proteomes" id="UP001415857"/>
    </source>
</evidence>
<dbReference type="PANTHER" id="PTHR31225:SF252">
    <property type="entry name" value="TERPENE SYNTHASE 12-RELATED"/>
    <property type="match status" value="1"/>
</dbReference>
<comment type="caution">
    <text evidence="6">The sequence shown here is derived from an EMBL/GenBank/DDBJ whole genome shotgun (WGS) entry which is preliminary data.</text>
</comment>
<evidence type="ECO:0000259" key="4">
    <source>
        <dbReference type="Pfam" id="PF01397"/>
    </source>
</evidence>
<evidence type="ECO:0000313" key="6">
    <source>
        <dbReference type="EMBL" id="KAK9285112.1"/>
    </source>
</evidence>
<dbReference type="SFLD" id="SFLDG01014">
    <property type="entry name" value="Terpene_Cyclase_Like_1_N-term"/>
    <property type="match status" value="1"/>
</dbReference>
<feature type="domain" description="Terpene synthase N-terminal" evidence="4">
    <location>
        <begin position="14"/>
        <end position="83"/>
    </location>
</feature>
<evidence type="ECO:0000256" key="3">
    <source>
        <dbReference type="ARBA" id="ARBA00022842"/>
    </source>
</evidence>
<dbReference type="InterPro" id="IPR036965">
    <property type="entry name" value="Terpene_synth_N_sf"/>
</dbReference>
<dbReference type="PANTHER" id="PTHR31225">
    <property type="entry name" value="OS04G0344100 PROTEIN-RELATED"/>
    <property type="match status" value="1"/>
</dbReference>
<sequence>MQPLSDLGCSDNMALRSLKDHEGNFMACLSKDVKGLMSLYEASYLAFEGENLLDEAMAFTSIHLRGLEGDLSKSLAELVSHALELPLHRRTQRLEARWYIEAYNKRENANETLLELAKLDFNMWADLCQAFLVEAKWSHNKYTPTFEDYLDNAWRSVSGVTILVHAYSLVTKNITKEALECLKKCHDLLHLSSMIFRLCNDLGTSADETHKERAKKLEKEVRNMIDQENVGQLKMLEFIDDIEWLGLRYRFKKDIRRALDKLVSFEGSIMSLHAIALRFRLFRQHGFEVSQDVFKSFKDHEGNFMACFSKDVKGLLSLYDASYLAFEGENLLDEAMAFTSIHLRGIEGDLSNGLAELVSHALELPLHRRTQRLEARWYIEAYNKRENANETLLELAKLDFNMVQSTLQKDLQDTSRWVHSIDDWAELCQAFLVEAKWSHNKYTPTFEDYLDNAWRSVSAKSLKATAFSNEPIYSYKIWPFERPGLPLACAEEGRLTSLQGQL</sequence>
<dbReference type="EMBL" id="JBBPBK010000005">
    <property type="protein sequence ID" value="KAK9285112.1"/>
    <property type="molecule type" value="Genomic_DNA"/>
</dbReference>
<organism evidence="6 7">
    <name type="scientific">Liquidambar formosana</name>
    <name type="common">Formosan gum</name>
    <dbReference type="NCBI Taxonomy" id="63359"/>
    <lineage>
        <taxon>Eukaryota</taxon>
        <taxon>Viridiplantae</taxon>
        <taxon>Streptophyta</taxon>
        <taxon>Embryophyta</taxon>
        <taxon>Tracheophyta</taxon>
        <taxon>Spermatophyta</taxon>
        <taxon>Magnoliopsida</taxon>
        <taxon>eudicotyledons</taxon>
        <taxon>Gunneridae</taxon>
        <taxon>Pentapetalae</taxon>
        <taxon>Saxifragales</taxon>
        <taxon>Altingiaceae</taxon>
        <taxon>Liquidambar</taxon>
    </lineage>
</organism>
<dbReference type="Proteomes" id="UP001415857">
    <property type="component" value="Unassembled WGS sequence"/>
</dbReference>
<dbReference type="Gene3D" id="1.10.600.10">
    <property type="entry name" value="Farnesyl Diphosphate Synthase"/>
    <property type="match status" value="3"/>
</dbReference>
<evidence type="ECO:0000259" key="5">
    <source>
        <dbReference type="Pfam" id="PF03936"/>
    </source>
</evidence>
<dbReference type="SUPFAM" id="SSF48239">
    <property type="entry name" value="Terpenoid cyclases/Protein prenyltransferases"/>
    <property type="match status" value="2"/>
</dbReference>
<evidence type="ECO:0000256" key="2">
    <source>
        <dbReference type="ARBA" id="ARBA00022723"/>
    </source>
</evidence>
<dbReference type="InterPro" id="IPR050148">
    <property type="entry name" value="Terpene_synthase-like"/>
</dbReference>
<feature type="domain" description="Terpene synthase N-terminal" evidence="4">
    <location>
        <begin position="204"/>
        <end position="362"/>
    </location>
</feature>
<dbReference type="GO" id="GO:0000287">
    <property type="term" value="F:magnesium ion binding"/>
    <property type="evidence" value="ECO:0007669"/>
    <property type="project" value="InterPro"/>
</dbReference>
<proteinExistence type="predicted"/>
<accession>A0AAP0WZH2</accession>
<reference evidence="6 7" key="1">
    <citation type="journal article" date="2024" name="Plant J.">
        <title>Genome sequences and population genomics reveal climatic adaptation and genomic divergence between two closely related sweetgum species.</title>
        <authorList>
            <person name="Xu W.Q."/>
            <person name="Ren C.Q."/>
            <person name="Zhang X.Y."/>
            <person name="Comes H.P."/>
            <person name="Liu X.H."/>
            <person name="Li Y.G."/>
            <person name="Kettle C.J."/>
            <person name="Jalonen R."/>
            <person name="Gaisberger H."/>
            <person name="Ma Y.Z."/>
            <person name="Qiu Y.X."/>
        </authorList>
    </citation>
    <scope>NUCLEOTIDE SEQUENCE [LARGE SCALE GENOMIC DNA]</scope>
    <source>
        <strain evidence="6">Hangzhou</strain>
    </source>
</reference>
<evidence type="ECO:0000256" key="1">
    <source>
        <dbReference type="ARBA" id="ARBA00001946"/>
    </source>
</evidence>
<dbReference type="GO" id="GO:0016114">
    <property type="term" value="P:terpenoid biosynthetic process"/>
    <property type="evidence" value="ECO:0007669"/>
    <property type="project" value="InterPro"/>
</dbReference>
<dbReference type="InterPro" id="IPR008930">
    <property type="entry name" value="Terpenoid_cyclase/PrenylTrfase"/>
</dbReference>
<keyword evidence="2" id="KW-0479">Metal-binding</keyword>
<dbReference type="InterPro" id="IPR001906">
    <property type="entry name" value="Terpene_synth_N"/>
</dbReference>